<sequence length="426" mass="48304">MSLRPRLNEYIPHAPTPKQAASLLFEGKEMLFGGAAGGGKTDWILMAALQYMDVPGYSALLLRRTFPMLIKSDSLIPRSHEWLTGRARWNEDKKTWTFPSGARLEFGHMQYENDKNAFQAAAYQFIGLDELTQFSRTMYTYMFSRCRRPKDPRVELSRVPLRMRATSNPGGKGHNWVKMRFVEPGSCDGVKRVFIPSLISDNPYLDQEEYEEMLSELDPLERKQLMEGDWSSTISGGIIRREWFGRPMPILAAPRIRQVCRWWDLAATAEEDSLEDDNDYSVGSKVGMVDGYMYIMDVKRGRWSPMDTDRRIRNAADVVDGLGVVQGFDQDPGSAGKRDAGRFQRMLPRHKVVTERPTGDKLVRGRGFASACEAGNVFLIEGGWNEEFLAEMEAIGSDTDHDDQWDATVGAYNYLTGEVCPAAEIF</sequence>
<dbReference type="Gene3D" id="3.40.50.300">
    <property type="entry name" value="P-loop containing nucleotide triphosphate hydrolases"/>
    <property type="match status" value="1"/>
</dbReference>
<dbReference type="Pfam" id="PF03237">
    <property type="entry name" value="Terminase_6N"/>
    <property type="match status" value="1"/>
</dbReference>
<comment type="caution">
    <text evidence="3">The sequence shown here is derived from an EMBL/GenBank/DDBJ whole genome shotgun (WGS) entry which is preliminary data.</text>
</comment>
<name>A0A0F9MA59_9ZZZZ</name>
<evidence type="ECO:0000313" key="3">
    <source>
        <dbReference type="EMBL" id="KKN04275.1"/>
    </source>
</evidence>
<dbReference type="EMBL" id="LAZR01004938">
    <property type="protein sequence ID" value="KKN04275.1"/>
    <property type="molecule type" value="Genomic_DNA"/>
</dbReference>
<evidence type="ECO:0000259" key="2">
    <source>
        <dbReference type="Pfam" id="PF17289"/>
    </source>
</evidence>
<proteinExistence type="predicted"/>
<dbReference type="InterPro" id="IPR027417">
    <property type="entry name" value="P-loop_NTPase"/>
</dbReference>
<protein>
    <recommendedName>
        <fullName evidence="2">Terminase large subunit gp17-like C-terminal domain-containing protein</fullName>
    </recommendedName>
</protein>
<accession>A0A0F9MA59</accession>
<gene>
    <name evidence="3" type="ORF">LCGC14_1099040</name>
</gene>
<dbReference type="AlphaFoldDB" id="A0A0F9MA59"/>
<dbReference type="InterPro" id="IPR035421">
    <property type="entry name" value="Terminase_6C"/>
</dbReference>
<dbReference type="NCBIfam" id="TIGR01630">
    <property type="entry name" value="psiM2_ORF9"/>
    <property type="match status" value="1"/>
</dbReference>
<keyword evidence="1" id="KW-1188">Viral release from host cell</keyword>
<reference evidence="3" key="1">
    <citation type="journal article" date="2015" name="Nature">
        <title>Complex archaea that bridge the gap between prokaryotes and eukaryotes.</title>
        <authorList>
            <person name="Spang A."/>
            <person name="Saw J.H."/>
            <person name="Jorgensen S.L."/>
            <person name="Zaremba-Niedzwiedzka K."/>
            <person name="Martijn J."/>
            <person name="Lind A.E."/>
            <person name="van Eijk R."/>
            <person name="Schleper C."/>
            <person name="Guy L."/>
            <person name="Ettema T.J."/>
        </authorList>
    </citation>
    <scope>NUCLEOTIDE SEQUENCE</scope>
</reference>
<evidence type="ECO:0000256" key="1">
    <source>
        <dbReference type="ARBA" id="ARBA00022612"/>
    </source>
</evidence>
<dbReference type="Pfam" id="PF17289">
    <property type="entry name" value="Terminase_6C"/>
    <property type="match status" value="1"/>
</dbReference>
<organism evidence="3">
    <name type="scientific">marine sediment metagenome</name>
    <dbReference type="NCBI Taxonomy" id="412755"/>
    <lineage>
        <taxon>unclassified sequences</taxon>
        <taxon>metagenomes</taxon>
        <taxon>ecological metagenomes</taxon>
    </lineage>
</organism>
<dbReference type="InterPro" id="IPR006517">
    <property type="entry name" value="Phage_terminase_lsu-like_C"/>
</dbReference>
<feature type="domain" description="Terminase large subunit gp17-like C-terminal" evidence="2">
    <location>
        <begin position="262"/>
        <end position="414"/>
    </location>
</feature>